<dbReference type="STRING" id="521098.Aaci_1075"/>
<proteinExistence type="predicted"/>
<gene>
    <name evidence="1" type="ordered locus">Aaci_1075</name>
</gene>
<accession>C8WVJ0</accession>
<dbReference type="RefSeq" id="WP_012810454.1">
    <property type="nucleotide sequence ID" value="NC_013205.1"/>
</dbReference>
<dbReference type="EMBL" id="CP001727">
    <property type="protein sequence ID" value="ACV58112.1"/>
    <property type="molecule type" value="Genomic_DNA"/>
</dbReference>
<protein>
    <submittedName>
        <fullName evidence="1">Uncharacterized protein</fullName>
    </submittedName>
</protein>
<name>C8WVJ0_ALIAD</name>
<reference evidence="1 2" key="2">
    <citation type="journal article" date="2010" name="Stand. Genomic Sci.">
        <title>Complete genome sequence of Alicyclobacillus acidocaldarius type strain (104-IA).</title>
        <authorList>
            <person name="Mavromatis K."/>
            <person name="Sikorski J."/>
            <person name="Lapidus A."/>
            <person name="Glavina Del Rio T."/>
            <person name="Copeland A."/>
            <person name="Tice H."/>
            <person name="Cheng J.F."/>
            <person name="Lucas S."/>
            <person name="Chen F."/>
            <person name="Nolan M."/>
            <person name="Bruce D."/>
            <person name="Goodwin L."/>
            <person name="Pitluck S."/>
            <person name="Ivanova N."/>
            <person name="Ovchinnikova G."/>
            <person name="Pati A."/>
            <person name="Chen A."/>
            <person name="Palaniappan K."/>
            <person name="Land M."/>
            <person name="Hauser L."/>
            <person name="Chang Y.J."/>
            <person name="Jeffries C.D."/>
            <person name="Chain P."/>
            <person name="Meincke L."/>
            <person name="Sims D."/>
            <person name="Chertkov O."/>
            <person name="Han C."/>
            <person name="Brettin T."/>
            <person name="Detter J.C."/>
            <person name="Wahrenburg C."/>
            <person name="Rohde M."/>
            <person name="Pukall R."/>
            <person name="Goker M."/>
            <person name="Bristow J."/>
            <person name="Eisen J.A."/>
            <person name="Markowitz V."/>
            <person name="Hugenholtz P."/>
            <person name="Klenk H.P."/>
            <person name="Kyrpides N.C."/>
        </authorList>
    </citation>
    <scope>NUCLEOTIDE SEQUENCE [LARGE SCALE GENOMIC DNA]</scope>
    <source>
        <strain evidence="2">ATCC 27009 / DSM 446 / BCRC 14685 / JCM 5260 / KCTC 1825 / NBRC 15652 / NCIMB 11725 / NRRL B-14509 / 104-IA</strain>
    </source>
</reference>
<dbReference type="AlphaFoldDB" id="C8WVJ0"/>
<dbReference type="HOGENOM" id="CLU_3021600_0_0_9"/>
<dbReference type="Proteomes" id="UP000001917">
    <property type="component" value="Chromosome"/>
</dbReference>
<organism evidence="1 2">
    <name type="scientific">Alicyclobacillus acidocaldarius subsp. acidocaldarius (strain ATCC 27009 / DSM 446 / BCRC 14685 / JCM 5260 / KCTC 1825 / NBRC 15652 / NCIMB 11725 / NRRL B-14509 / 104-IA)</name>
    <name type="common">Bacillus acidocaldarius</name>
    <dbReference type="NCBI Taxonomy" id="521098"/>
    <lineage>
        <taxon>Bacteria</taxon>
        <taxon>Bacillati</taxon>
        <taxon>Bacillota</taxon>
        <taxon>Bacilli</taxon>
        <taxon>Bacillales</taxon>
        <taxon>Alicyclobacillaceae</taxon>
        <taxon>Alicyclobacillus</taxon>
    </lineage>
</organism>
<sequence length="55" mass="6424">MPKYKVTFVSKRYEEYEVVAANEDEAVALVDSGEVDPHDVWEVDWEFESVEEAKE</sequence>
<reference evidence="2" key="1">
    <citation type="submission" date="2009-09" db="EMBL/GenBank/DDBJ databases">
        <title>The complete chromosome of Alicyclobacillus acidocaldarius subsp. acidocaldarius DSM 446.</title>
        <authorList>
            <consortium name="US DOE Joint Genome Institute (JGI-PGF)"/>
            <person name="Lucas S."/>
            <person name="Copeland A."/>
            <person name="Lapidus A."/>
            <person name="Glavina del Rio T."/>
            <person name="Dalin E."/>
            <person name="Tice H."/>
            <person name="Bruce D."/>
            <person name="Goodwin L."/>
            <person name="Pitluck S."/>
            <person name="Kyrpides N."/>
            <person name="Mavromatis K."/>
            <person name="Ivanova N."/>
            <person name="Ovchinnikova G."/>
            <person name="Chertkov O."/>
            <person name="Sims D."/>
            <person name="Brettin T."/>
            <person name="Detter J.C."/>
            <person name="Han C."/>
            <person name="Larimer F."/>
            <person name="Land M."/>
            <person name="Hauser L."/>
            <person name="Markowitz V."/>
            <person name="Cheng J.-F."/>
            <person name="Hugenholtz P."/>
            <person name="Woyke T."/>
            <person name="Wu D."/>
            <person name="Pukall R."/>
            <person name="Klenk H.-P."/>
            <person name="Eisen J.A."/>
        </authorList>
    </citation>
    <scope>NUCLEOTIDE SEQUENCE [LARGE SCALE GENOMIC DNA]</scope>
    <source>
        <strain evidence="2">ATCC 27009 / DSM 446 / BCRC 14685 / JCM 5260 / KCTC 1825 / NBRC 15652 / NCIMB 11725 / NRRL B-14509 / 104-IA</strain>
    </source>
</reference>
<evidence type="ECO:0000313" key="2">
    <source>
        <dbReference type="Proteomes" id="UP000001917"/>
    </source>
</evidence>
<dbReference type="KEGG" id="aac:Aaci_1075"/>
<keyword evidence="2" id="KW-1185">Reference proteome</keyword>
<evidence type="ECO:0000313" key="1">
    <source>
        <dbReference type="EMBL" id="ACV58112.1"/>
    </source>
</evidence>